<dbReference type="EMBL" id="CM010635">
    <property type="protein sequence ID" value="RID50780.1"/>
    <property type="molecule type" value="Genomic_DNA"/>
</dbReference>
<evidence type="ECO:0000313" key="1">
    <source>
        <dbReference type="EMBL" id="RID50780.1"/>
    </source>
</evidence>
<dbReference type="Proteomes" id="UP000264353">
    <property type="component" value="Chromosome A8"/>
</dbReference>
<organism evidence="1 2">
    <name type="scientific">Brassica campestris</name>
    <name type="common">Field mustard</name>
    <dbReference type="NCBI Taxonomy" id="3711"/>
    <lineage>
        <taxon>Eukaryota</taxon>
        <taxon>Viridiplantae</taxon>
        <taxon>Streptophyta</taxon>
        <taxon>Embryophyta</taxon>
        <taxon>Tracheophyta</taxon>
        <taxon>Spermatophyta</taxon>
        <taxon>Magnoliopsida</taxon>
        <taxon>eudicotyledons</taxon>
        <taxon>Gunneridae</taxon>
        <taxon>Pentapetalae</taxon>
        <taxon>rosids</taxon>
        <taxon>malvids</taxon>
        <taxon>Brassicales</taxon>
        <taxon>Brassicaceae</taxon>
        <taxon>Brassiceae</taxon>
        <taxon>Brassica</taxon>
    </lineage>
</organism>
<sequence length="138" mass="15480">MHHIIYAAVLLRRTFWPSSVTIDELQPSSSRSRSGLSFPSSPRNHQNIFLLDVVLCNSSPLYSDNSLTPRTSPTRSPTEPHISEARRELRQTSTSLQPSLVSKLYSASSSVSFLLLPSFRLIHISEAEEFCPNFVFAT</sequence>
<proteinExistence type="predicted"/>
<gene>
    <name evidence="1" type="ORF">BRARA_H01487</name>
</gene>
<accession>A0A397YIE8</accession>
<protein>
    <submittedName>
        <fullName evidence="1">Uncharacterized protein</fullName>
    </submittedName>
</protein>
<name>A0A397YIE8_BRACM</name>
<evidence type="ECO:0000313" key="2">
    <source>
        <dbReference type="Proteomes" id="UP000264353"/>
    </source>
</evidence>
<reference evidence="1 2" key="1">
    <citation type="submission" date="2018-06" db="EMBL/GenBank/DDBJ databases">
        <title>WGS assembly of Brassica rapa FPsc.</title>
        <authorList>
            <person name="Bowman J."/>
            <person name="Kohchi T."/>
            <person name="Yamato K."/>
            <person name="Jenkins J."/>
            <person name="Shu S."/>
            <person name="Ishizaki K."/>
            <person name="Yamaoka S."/>
            <person name="Nishihama R."/>
            <person name="Nakamura Y."/>
            <person name="Berger F."/>
            <person name="Adam C."/>
            <person name="Aki S."/>
            <person name="Althoff F."/>
            <person name="Araki T."/>
            <person name="Arteaga-Vazquez M."/>
            <person name="Balasubrmanian S."/>
            <person name="Bauer D."/>
            <person name="Boehm C."/>
            <person name="Briginshaw L."/>
            <person name="Caballero-Perez J."/>
            <person name="Catarino B."/>
            <person name="Chen F."/>
            <person name="Chiyoda S."/>
            <person name="Chovatia M."/>
            <person name="Davies K."/>
            <person name="Delmans M."/>
            <person name="Demura T."/>
            <person name="Dierschke T."/>
            <person name="Dolan L."/>
            <person name="Dorantes-Acosta A."/>
            <person name="Eklund D."/>
            <person name="Florent S."/>
            <person name="Flores-Sandoval E."/>
            <person name="Fujiyama A."/>
            <person name="Fukuzawa H."/>
            <person name="Galik B."/>
            <person name="Grimanelli D."/>
            <person name="Grimwood J."/>
            <person name="Grossniklaus U."/>
            <person name="Hamada T."/>
            <person name="Haseloff J."/>
            <person name="Hetherington A."/>
            <person name="Higo A."/>
            <person name="Hirakawa Y."/>
            <person name="Hundley H."/>
            <person name="Ikeda Y."/>
            <person name="Inoue K."/>
            <person name="Inoue S."/>
            <person name="Ishida S."/>
            <person name="Jia Q."/>
            <person name="Kakita M."/>
            <person name="Kanazawa T."/>
            <person name="Kawai Y."/>
            <person name="Kawashima T."/>
            <person name="Kennedy M."/>
            <person name="Kinose K."/>
            <person name="Kinoshita T."/>
            <person name="Kohara Y."/>
            <person name="Koide E."/>
            <person name="Komatsu K."/>
            <person name="Kopischke S."/>
            <person name="Kubo M."/>
            <person name="Kyozuka J."/>
            <person name="Lagercrantz U."/>
            <person name="Lin S."/>
            <person name="Lindquist E."/>
            <person name="Lipzen A."/>
            <person name="Lu C."/>
            <person name="Luna E."/>
            <person name="Martienssen R."/>
            <person name="Minamino N."/>
            <person name="Mizutani M."/>
            <person name="Mizutani M."/>
            <person name="Mochizuki N."/>
            <person name="Monte I."/>
            <person name="Mosher R."/>
            <person name="Nagasaki H."/>
            <person name="Nakagami H."/>
            <person name="Naramoto S."/>
            <person name="Nishitani K."/>
            <person name="Ohtani M."/>
            <person name="Okamoto T."/>
            <person name="Okumura M."/>
            <person name="Phillips J."/>
            <person name="Pollak B."/>
            <person name="Reinders A."/>
            <person name="Roevekamp M."/>
            <person name="Sano R."/>
            <person name="Sawa S."/>
            <person name="Schmid M."/>
            <person name="Shirakawa M."/>
            <person name="Solano R."/>
            <person name="Spunde A."/>
            <person name="Suetsugu N."/>
            <person name="Sugano S."/>
            <person name="Sugiyama A."/>
            <person name="Sun R."/>
            <person name="Suzuki Y."/>
            <person name="Takenaka M."/>
            <person name="Takezawa D."/>
            <person name="Tomogane H."/>
            <person name="Tsuzuki M."/>
            <person name="Ueda T."/>
            <person name="Umeda M."/>
            <person name="Ward J."/>
            <person name="Watanabe Y."/>
            <person name="Yazaki K."/>
            <person name="Yokoyama R."/>
            <person name="Yoshitake Y."/>
            <person name="Yotsui I."/>
            <person name="Zachgo S."/>
            <person name="Schmutz J."/>
        </authorList>
    </citation>
    <scope>NUCLEOTIDE SEQUENCE [LARGE SCALE GENOMIC DNA]</scope>
    <source>
        <strain evidence="2">cv. B-3</strain>
    </source>
</reference>
<dbReference type="AlphaFoldDB" id="A0A397YIE8"/>